<feature type="domain" description="PH" evidence="2">
    <location>
        <begin position="55"/>
        <end position="161"/>
    </location>
</feature>
<accession>A0A7S3GBK4</accession>
<dbReference type="EMBL" id="HBIB01032884">
    <property type="protein sequence ID" value="CAE0259076.1"/>
    <property type="molecule type" value="Transcribed_RNA"/>
</dbReference>
<sequence>MSGVDEKEEKDSQEVEEVEKDGDDVDEKEEEDDEEHSLAQAHRLAQEFWRAQDGTAAKAGYLEKKGGGAGKKRNWRRGGRRNWKKRWFVLQESILYYFPSEEETNSPLGMVKLKKYEITSEESSRKITLVAGQQDERSYEMKALSPSDYTEWCDVLSSVIEKNKHAPAKRIAEATTTYIDSSEQVLLRIPTQAIPEYSLFHVSKATLGGRRYRKSKPFVFQDTNMLLLTERNIYIFDVQMAR</sequence>
<dbReference type="InterPro" id="IPR011993">
    <property type="entry name" value="PH-like_dom_sf"/>
</dbReference>
<dbReference type="PANTHER" id="PTHR14336:SF8">
    <property type="entry name" value="PROTEIN OPY1"/>
    <property type="match status" value="1"/>
</dbReference>
<reference evidence="3" key="1">
    <citation type="submission" date="2021-01" db="EMBL/GenBank/DDBJ databases">
        <authorList>
            <person name="Corre E."/>
            <person name="Pelletier E."/>
            <person name="Niang G."/>
            <person name="Scheremetjew M."/>
            <person name="Finn R."/>
            <person name="Kale V."/>
            <person name="Holt S."/>
            <person name="Cochrane G."/>
            <person name="Meng A."/>
            <person name="Brown T."/>
            <person name="Cohen L."/>
        </authorList>
    </citation>
    <scope>NUCLEOTIDE SEQUENCE</scope>
    <source>
        <strain evidence="3">NIES-2562</strain>
    </source>
</reference>
<dbReference type="SUPFAM" id="SSF50729">
    <property type="entry name" value="PH domain-like"/>
    <property type="match status" value="1"/>
</dbReference>
<evidence type="ECO:0000313" key="3">
    <source>
        <dbReference type="EMBL" id="CAE0259076.1"/>
    </source>
</evidence>
<feature type="compositionally biased region" description="Acidic residues" evidence="1">
    <location>
        <begin position="14"/>
        <end position="35"/>
    </location>
</feature>
<proteinExistence type="predicted"/>
<feature type="region of interest" description="Disordered" evidence="1">
    <location>
        <begin position="1"/>
        <end position="44"/>
    </location>
</feature>
<dbReference type="PROSITE" id="PS50003">
    <property type="entry name" value="PH_DOMAIN"/>
    <property type="match status" value="1"/>
</dbReference>
<evidence type="ECO:0000259" key="2">
    <source>
        <dbReference type="PROSITE" id="PS50003"/>
    </source>
</evidence>
<protein>
    <recommendedName>
        <fullName evidence="2">PH domain-containing protein</fullName>
    </recommendedName>
</protein>
<feature type="compositionally biased region" description="Basic and acidic residues" evidence="1">
    <location>
        <begin position="1"/>
        <end position="13"/>
    </location>
</feature>
<dbReference type="PANTHER" id="PTHR14336">
    <property type="entry name" value="TANDEM PH DOMAIN CONTAINING PROTEIN"/>
    <property type="match status" value="1"/>
</dbReference>
<dbReference type="SMART" id="SM00233">
    <property type="entry name" value="PH"/>
    <property type="match status" value="1"/>
</dbReference>
<dbReference type="InterPro" id="IPR051707">
    <property type="entry name" value="PI-Interact_SigTrans_Reg"/>
</dbReference>
<gene>
    <name evidence="3" type="ORF">PBIL07802_LOCUS21343</name>
</gene>
<dbReference type="AlphaFoldDB" id="A0A7S3GBK4"/>
<name>A0A7S3GBK4_9EUKA</name>
<dbReference type="Pfam" id="PF00169">
    <property type="entry name" value="PH"/>
    <property type="match status" value="1"/>
</dbReference>
<dbReference type="InterPro" id="IPR001849">
    <property type="entry name" value="PH_domain"/>
</dbReference>
<dbReference type="Gene3D" id="2.30.29.30">
    <property type="entry name" value="Pleckstrin-homology domain (PH domain)/Phosphotyrosine-binding domain (PTB)"/>
    <property type="match status" value="1"/>
</dbReference>
<evidence type="ECO:0000256" key="1">
    <source>
        <dbReference type="SAM" id="MobiDB-lite"/>
    </source>
</evidence>
<organism evidence="3">
    <name type="scientific">Palpitomonas bilix</name>
    <dbReference type="NCBI Taxonomy" id="652834"/>
    <lineage>
        <taxon>Eukaryota</taxon>
        <taxon>Eukaryota incertae sedis</taxon>
    </lineage>
</organism>